<dbReference type="EMBL" id="QFLI01000002">
    <property type="protein sequence ID" value="PXY01957.1"/>
    <property type="molecule type" value="Genomic_DNA"/>
</dbReference>
<keyword evidence="3 6" id="KW-0560">Oxidoreductase</keyword>
<dbReference type="SUPFAM" id="SSF52833">
    <property type="entry name" value="Thioredoxin-like"/>
    <property type="match status" value="1"/>
</dbReference>
<dbReference type="AlphaFoldDB" id="A0A2V4A268"/>
<dbReference type="InterPro" id="IPR018219">
    <property type="entry name" value="Tpx_CS"/>
</dbReference>
<evidence type="ECO:0000256" key="1">
    <source>
        <dbReference type="ARBA" id="ARBA00022559"/>
    </source>
</evidence>
<comment type="catalytic activity">
    <reaction evidence="6">
        <text>a hydroperoxide + [thioredoxin]-dithiol = an alcohol + [thioredoxin]-disulfide + H2O</text>
        <dbReference type="Rhea" id="RHEA:62620"/>
        <dbReference type="Rhea" id="RHEA-COMP:10698"/>
        <dbReference type="Rhea" id="RHEA-COMP:10700"/>
        <dbReference type="ChEBI" id="CHEBI:15377"/>
        <dbReference type="ChEBI" id="CHEBI:29950"/>
        <dbReference type="ChEBI" id="CHEBI:30879"/>
        <dbReference type="ChEBI" id="CHEBI:35924"/>
        <dbReference type="ChEBI" id="CHEBI:50058"/>
        <dbReference type="EC" id="1.11.1.24"/>
    </reaction>
</comment>
<evidence type="ECO:0000256" key="5">
    <source>
        <dbReference type="ARBA" id="ARBA00023284"/>
    </source>
</evidence>
<dbReference type="EC" id="1.11.1.24" evidence="6"/>
<dbReference type="InterPro" id="IPR013740">
    <property type="entry name" value="Redoxin"/>
</dbReference>
<keyword evidence="4" id="KW-1015">Disulfide bond</keyword>
<organism evidence="8 9">
    <name type="scientific">Marinifilum breve</name>
    <dbReference type="NCBI Taxonomy" id="2184082"/>
    <lineage>
        <taxon>Bacteria</taxon>
        <taxon>Pseudomonadati</taxon>
        <taxon>Bacteroidota</taxon>
        <taxon>Bacteroidia</taxon>
        <taxon>Marinilabiliales</taxon>
        <taxon>Marinifilaceae</taxon>
    </lineage>
</organism>
<feature type="active site" description="Cysteine sulfenic acid (-SOH) intermediate" evidence="6">
    <location>
        <position position="64"/>
    </location>
</feature>
<dbReference type="Gene3D" id="3.40.30.10">
    <property type="entry name" value="Glutaredoxin"/>
    <property type="match status" value="1"/>
</dbReference>
<comment type="caution">
    <text evidence="8">The sequence shown here is derived from an EMBL/GenBank/DDBJ whole genome shotgun (WGS) entry which is preliminary data.</text>
</comment>
<name>A0A2V4A268_9BACT</name>
<dbReference type="PROSITE" id="PS51352">
    <property type="entry name" value="THIOREDOXIN_2"/>
    <property type="match status" value="1"/>
</dbReference>
<dbReference type="NCBIfam" id="NF001808">
    <property type="entry name" value="PRK00522.1"/>
    <property type="match status" value="1"/>
</dbReference>
<dbReference type="PANTHER" id="PTHR43110:SF1">
    <property type="entry name" value="THIOL PEROXIDASE"/>
    <property type="match status" value="1"/>
</dbReference>
<dbReference type="PANTHER" id="PTHR43110">
    <property type="entry name" value="THIOL PEROXIDASE"/>
    <property type="match status" value="1"/>
</dbReference>
<accession>A0A2V4A268</accession>
<dbReference type="InterPro" id="IPR050455">
    <property type="entry name" value="Tpx_Peroxidase_subfamily"/>
</dbReference>
<evidence type="ECO:0000313" key="8">
    <source>
        <dbReference type="EMBL" id="PXY01957.1"/>
    </source>
</evidence>
<keyword evidence="2 6" id="KW-0049">Antioxidant</keyword>
<feature type="domain" description="Thioredoxin" evidence="7">
    <location>
        <begin position="22"/>
        <end position="171"/>
    </location>
</feature>
<dbReference type="PROSITE" id="PS01265">
    <property type="entry name" value="TPX"/>
    <property type="match status" value="1"/>
</dbReference>
<comment type="similarity">
    <text evidence="6">Belongs to the peroxiredoxin family. Tpx subfamily.</text>
</comment>
<evidence type="ECO:0000259" key="7">
    <source>
        <dbReference type="PROSITE" id="PS51352"/>
    </source>
</evidence>
<sequence length="171" mass="18708">MQKNNSKVTFAGNAMTLVGTEINAGMKAENFTALGQDLSPVQLSDFDGKVKILSVFPSIDTGVCSAQTHRFNKEAASLDKDIQIITLSNDLPFALGRFCGAEGIENLVTLSDHKECDFGYKYGFVVEELRLLARGVVVIDKNNEVKHVEYVAEMTEEPNYEAALEVAKSLV</sequence>
<keyword evidence="1 6" id="KW-0575">Peroxidase</keyword>
<dbReference type="Proteomes" id="UP000248079">
    <property type="component" value="Unassembled WGS sequence"/>
</dbReference>
<proteinExistence type="inferred from homology"/>
<comment type="caution">
    <text evidence="6">Lacks conserved residue(s) required for the propagation of feature annotation.</text>
</comment>
<dbReference type="RefSeq" id="WP_110359593.1">
    <property type="nucleotide sequence ID" value="NZ_QFLI01000002.1"/>
</dbReference>
<dbReference type="Pfam" id="PF08534">
    <property type="entry name" value="Redoxin"/>
    <property type="match status" value="1"/>
</dbReference>
<evidence type="ECO:0000313" key="9">
    <source>
        <dbReference type="Proteomes" id="UP000248079"/>
    </source>
</evidence>
<comment type="function">
    <text evidence="6">Thiol-specific peroxidase that catalyzes the reduction of hydrogen peroxide and organic hydroperoxides to water and alcohols, respectively. Plays a role in cell protection against oxidative stress by detoxifying peroxides.</text>
</comment>
<keyword evidence="5 6" id="KW-0676">Redox-active center</keyword>
<comment type="subunit">
    <text evidence="6">Homodimer.</text>
</comment>
<dbReference type="InterPro" id="IPR013766">
    <property type="entry name" value="Thioredoxin_domain"/>
</dbReference>
<dbReference type="GO" id="GO:0008379">
    <property type="term" value="F:thioredoxin peroxidase activity"/>
    <property type="evidence" value="ECO:0007669"/>
    <property type="project" value="UniProtKB-UniRule"/>
</dbReference>
<evidence type="ECO:0000256" key="4">
    <source>
        <dbReference type="ARBA" id="ARBA00023157"/>
    </source>
</evidence>
<evidence type="ECO:0000256" key="3">
    <source>
        <dbReference type="ARBA" id="ARBA00023002"/>
    </source>
</evidence>
<evidence type="ECO:0000256" key="2">
    <source>
        <dbReference type="ARBA" id="ARBA00022862"/>
    </source>
</evidence>
<gene>
    <name evidence="6" type="primary">tpx</name>
    <name evidence="8" type="ORF">DF185_04720</name>
</gene>
<dbReference type="HAMAP" id="MF_00269">
    <property type="entry name" value="Tpx"/>
    <property type="match status" value="1"/>
</dbReference>
<dbReference type="InterPro" id="IPR002065">
    <property type="entry name" value="TPX"/>
</dbReference>
<dbReference type="OrthoDB" id="9781543at2"/>
<dbReference type="CDD" id="cd03014">
    <property type="entry name" value="PRX_Atyp2cys"/>
    <property type="match status" value="1"/>
</dbReference>
<reference evidence="8 9" key="1">
    <citation type="submission" date="2018-05" db="EMBL/GenBank/DDBJ databases">
        <title>Marinifilum breve JC075T sp. nov., a marine bacterium isolated from Yongle Blue Hole in the South China Sea.</title>
        <authorList>
            <person name="Fu T."/>
        </authorList>
    </citation>
    <scope>NUCLEOTIDE SEQUENCE [LARGE SCALE GENOMIC DNA]</scope>
    <source>
        <strain evidence="8 9">JC075</strain>
    </source>
</reference>
<keyword evidence="9" id="KW-1185">Reference proteome</keyword>
<dbReference type="InterPro" id="IPR036249">
    <property type="entry name" value="Thioredoxin-like_sf"/>
</dbReference>
<evidence type="ECO:0000256" key="6">
    <source>
        <dbReference type="HAMAP-Rule" id="MF_00269"/>
    </source>
</evidence>
<protein>
    <recommendedName>
        <fullName evidence="6">Thiol peroxidase</fullName>
        <shortName evidence="6">Tpx</shortName>
        <ecNumber evidence="6">1.11.1.24</ecNumber>
    </recommendedName>
    <alternativeName>
        <fullName evidence="6">Peroxiredoxin tpx</fullName>
        <shortName evidence="6">Prx</shortName>
    </alternativeName>
    <alternativeName>
        <fullName evidence="6">Thioredoxin peroxidase</fullName>
    </alternativeName>
    <alternativeName>
        <fullName evidence="6">Thioredoxin-dependent peroxiredoxin</fullName>
    </alternativeName>
</protein>